<dbReference type="Proteomes" id="UP000034704">
    <property type="component" value="Unassembled WGS sequence"/>
</dbReference>
<accession>A0A0G0ZF49</accession>
<gene>
    <name evidence="2" type="ORF">UV12_C0008G0020</name>
</gene>
<dbReference type="STRING" id="1618756.UV12_C0008G0020"/>
<dbReference type="AlphaFoldDB" id="A0A0G0ZF49"/>
<dbReference type="InterPro" id="IPR002909">
    <property type="entry name" value="IPT_dom"/>
</dbReference>
<evidence type="ECO:0000313" key="3">
    <source>
        <dbReference type="Proteomes" id="UP000034704"/>
    </source>
</evidence>
<comment type="caution">
    <text evidence="2">The sequence shown here is derived from an EMBL/GenBank/DDBJ whole genome shotgun (WGS) entry which is preliminary data.</text>
</comment>
<name>A0A0G0ZF49_9BACT</name>
<protein>
    <submittedName>
        <fullName evidence="2">Fibronectin type III domain protein</fullName>
    </submittedName>
</protein>
<organism evidence="2 3">
    <name type="scientific">Candidatus Nomurabacteria bacterium GW2011_GWC2_42_20</name>
    <dbReference type="NCBI Taxonomy" id="1618756"/>
    <lineage>
        <taxon>Bacteria</taxon>
        <taxon>Candidatus Nomuraibacteriota</taxon>
    </lineage>
</organism>
<dbReference type="SUPFAM" id="SSF81296">
    <property type="entry name" value="E set domains"/>
    <property type="match status" value="1"/>
</dbReference>
<dbReference type="InterPro" id="IPR013783">
    <property type="entry name" value="Ig-like_fold"/>
</dbReference>
<dbReference type="Gene3D" id="2.60.40.10">
    <property type="entry name" value="Immunoglobulins"/>
    <property type="match status" value="4"/>
</dbReference>
<dbReference type="CDD" id="cd00102">
    <property type="entry name" value="IPT"/>
    <property type="match status" value="1"/>
</dbReference>
<reference evidence="2 3" key="1">
    <citation type="journal article" date="2015" name="Nature">
        <title>rRNA introns, odd ribosomes, and small enigmatic genomes across a large radiation of phyla.</title>
        <authorList>
            <person name="Brown C.T."/>
            <person name="Hug L.A."/>
            <person name="Thomas B.C."/>
            <person name="Sharon I."/>
            <person name="Castelle C.J."/>
            <person name="Singh A."/>
            <person name="Wilkins M.J."/>
            <person name="Williams K.H."/>
            <person name="Banfield J.F."/>
        </authorList>
    </citation>
    <scope>NUCLEOTIDE SEQUENCE [LARGE SCALE GENOMIC DNA]</scope>
</reference>
<evidence type="ECO:0000313" key="2">
    <source>
        <dbReference type="EMBL" id="KKS47352.1"/>
    </source>
</evidence>
<dbReference type="EMBL" id="LCDG01000008">
    <property type="protein sequence ID" value="KKS47352.1"/>
    <property type="molecule type" value="Genomic_DNA"/>
</dbReference>
<sequence>MLKKTLKIFRNSFLFLVIFSVLFSNIPFYALTSVIKESSRVANIVDKAWNLSQDDNIVDKFNSLNEVAGWVKIHEARAAVALRGANKQGSGTNGSDITLTFDTGGGAPQTGDVVILYGGRGNTSDAQAFGPITSGYTPIATINSTGPKFGVWYKVMGVTPDTTVQGEGGASTAHGVAYGAYVIDGTTIDPAIFDQVAVSTGQLSSWVPNGPAIVTQTDGAFVVTHAANSVIDTSRGTVSGYTLFTAAAGNDSNDINIQTAYVVAGAPGTYDPPAWSAWTAGIGGAVTIAFKPAPTLTTTSLSNFVSAEPGNSTVAPGSAGYVDSFGLATNSGSDTVTGATVTLAAGTGARVATVAITNDGDTVTYCSATPSGDTATLTSCGIPVTTTNTQFKIRITAISHGSMPAVPGASYAVTGTVTAFTSTNPQAGTDSGSSTLTIDNLSPGNVTGAGGSVDNGQVTTSWTNPVDADYHSAVVLRREAVAVADVPVEGTTYIVGNTIGTAIVACVVATPTATCNDTGLTNGTAYHYEIFTKDTNGNYDVGVVPTGSPFTPVPTRTYYGYLNSGTAVTLPAVTTNAVCPVASDTNLGTVSGISLLDDVDDATCIPGATRDIIWSSSAPTFSFYYNGAGYASAMDVTGVSIGFRARSQSASAILTLKLFYTEPGGAKVYFTGTPPTQALTATRTEFTVSLAGLSATGVPAGSKLGVEFSWDDPLGVRISMNATANSEKLIVTETVAAVTLSVDGYTNETEAGLNYTASCTGCGARIGGGAGFRQTVTIAGIGFGADPGVGNRSSATNNIKIGAQQIASANVTAWSATSITFLTDSAVAGDTDTDWGAEFGGTSALTVTASGATSAGLNFYVFPQVTSLSTCNSAGFPVGDGAREYNASDSVCPNGLTDGEIFLNGTRFGTASTGGYVQIFGIGATTPSWTNELIRARVPSSALYTGSLVVQQGVGSNNKTHTYTSTNFRIFPRITDFVPTSGSEGNSVTINGNHFCQGAGCPVAFDANNKVVFTSAVQATVFTSWSATSIVTAIPTGAVSGDVVVTSNSYTSNGKVFTVLSNTPTPPISLNQWKNSGLTE</sequence>
<feature type="domain" description="IPT/TIG" evidence="1">
    <location>
        <begin position="972"/>
        <end position="1058"/>
    </location>
</feature>
<dbReference type="InterPro" id="IPR014756">
    <property type="entry name" value="Ig_E-set"/>
</dbReference>
<proteinExistence type="predicted"/>
<dbReference type="Pfam" id="PF01833">
    <property type="entry name" value="TIG"/>
    <property type="match status" value="1"/>
</dbReference>
<evidence type="ECO:0000259" key="1">
    <source>
        <dbReference type="Pfam" id="PF01833"/>
    </source>
</evidence>